<protein>
    <submittedName>
        <fullName evidence="1">Uncharacterized protein</fullName>
    </submittedName>
</protein>
<reference evidence="1 2" key="1">
    <citation type="journal article" date="2021" name="bioRxiv">
        <title>Chromosome-scale and haplotype-resolved genome assembly of a tetraploid potato cultivar.</title>
        <authorList>
            <person name="Sun H."/>
            <person name="Jiao W.-B."/>
            <person name="Krause K."/>
            <person name="Campoy J.A."/>
            <person name="Goel M."/>
            <person name="Folz-Donahue K."/>
            <person name="Kukat C."/>
            <person name="Huettel B."/>
            <person name="Schneeberger K."/>
        </authorList>
    </citation>
    <scope>NUCLEOTIDE SEQUENCE [LARGE SCALE GENOMIC DNA]</scope>
    <source>
        <strain evidence="1">SolTubOtavaFocal</strain>
        <tissue evidence="1">Leaves</tissue>
    </source>
</reference>
<proteinExistence type="predicted"/>
<name>A0ABQ7WPE2_SOLTU</name>
<keyword evidence="2" id="KW-1185">Reference proteome</keyword>
<evidence type="ECO:0000313" key="2">
    <source>
        <dbReference type="Proteomes" id="UP000826656"/>
    </source>
</evidence>
<organism evidence="1 2">
    <name type="scientific">Solanum tuberosum</name>
    <name type="common">Potato</name>
    <dbReference type="NCBI Taxonomy" id="4113"/>
    <lineage>
        <taxon>Eukaryota</taxon>
        <taxon>Viridiplantae</taxon>
        <taxon>Streptophyta</taxon>
        <taxon>Embryophyta</taxon>
        <taxon>Tracheophyta</taxon>
        <taxon>Spermatophyta</taxon>
        <taxon>Magnoliopsida</taxon>
        <taxon>eudicotyledons</taxon>
        <taxon>Gunneridae</taxon>
        <taxon>Pentapetalae</taxon>
        <taxon>asterids</taxon>
        <taxon>lamiids</taxon>
        <taxon>Solanales</taxon>
        <taxon>Solanaceae</taxon>
        <taxon>Solanoideae</taxon>
        <taxon>Solaneae</taxon>
        <taxon>Solanum</taxon>
    </lineage>
</organism>
<dbReference type="EMBL" id="JAIVGD010000001">
    <property type="protein sequence ID" value="KAH0782613.1"/>
    <property type="molecule type" value="Genomic_DNA"/>
</dbReference>
<dbReference type="Proteomes" id="UP000826656">
    <property type="component" value="Unassembled WGS sequence"/>
</dbReference>
<accession>A0ABQ7WPE2</accession>
<gene>
    <name evidence="1" type="ORF">KY290_002211</name>
</gene>
<evidence type="ECO:0000313" key="1">
    <source>
        <dbReference type="EMBL" id="KAH0782613.1"/>
    </source>
</evidence>
<sequence>MDEHFKLFSPLLSFLQIRNSKVSPISKLKRGDDLTPVTLTQVSGVQQGDGSSHSGEDATCKVNKLKFQKLEARLLETRLRVSLFSVLTTSAQTYSALQS</sequence>
<comment type="caution">
    <text evidence="1">The sequence shown here is derived from an EMBL/GenBank/DDBJ whole genome shotgun (WGS) entry which is preliminary data.</text>
</comment>